<feature type="domain" description="Histidine kinase" evidence="12">
    <location>
        <begin position="947"/>
        <end position="1169"/>
    </location>
</feature>
<dbReference type="PRINTS" id="PR00344">
    <property type="entry name" value="BCTRLSENSOR"/>
</dbReference>
<evidence type="ECO:0000259" key="12">
    <source>
        <dbReference type="PROSITE" id="PS50109"/>
    </source>
</evidence>
<evidence type="ECO:0000256" key="5">
    <source>
        <dbReference type="ARBA" id="ARBA00022553"/>
    </source>
</evidence>
<dbReference type="Pfam" id="PF00072">
    <property type="entry name" value="Response_reg"/>
    <property type="match status" value="1"/>
</dbReference>
<keyword evidence="11" id="KW-1133">Transmembrane helix</keyword>
<evidence type="ECO:0000256" key="6">
    <source>
        <dbReference type="ARBA" id="ARBA00022777"/>
    </source>
</evidence>
<keyword evidence="5 10" id="KW-0597">Phosphoprotein</keyword>
<feature type="domain" description="PAC" evidence="14">
    <location>
        <begin position="536"/>
        <end position="588"/>
    </location>
</feature>
<dbReference type="Pfam" id="PF00990">
    <property type="entry name" value="GGDEF"/>
    <property type="match status" value="1"/>
</dbReference>
<dbReference type="Gene3D" id="3.30.565.10">
    <property type="entry name" value="Histidine kinase-like ATPase, C-terminal domain"/>
    <property type="match status" value="1"/>
</dbReference>
<dbReference type="InterPro" id="IPR011006">
    <property type="entry name" value="CheY-like_superfamily"/>
</dbReference>
<evidence type="ECO:0000256" key="1">
    <source>
        <dbReference type="ARBA" id="ARBA00000085"/>
    </source>
</evidence>
<evidence type="ECO:0000256" key="7">
    <source>
        <dbReference type="ARBA" id="ARBA00023012"/>
    </source>
</evidence>
<dbReference type="CDD" id="cd16922">
    <property type="entry name" value="HATPase_EvgS-ArcB-TorS-like"/>
    <property type="match status" value="1"/>
</dbReference>
<dbReference type="PROSITE" id="PS50110">
    <property type="entry name" value="RESPONSE_REGULATORY"/>
    <property type="match status" value="1"/>
</dbReference>
<dbReference type="Pfam" id="PF02518">
    <property type="entry name" value="HATPase_c"/>
    <property type="match status" value="1"/>
</dbReference>
<dbReference type="InterPro" id="IPR005467">
    <property type="entry name" value="His_kinase_dom"/>
</dbReference>
<keyword evidence="7" id="KW-0902">Two-component regulatory system</keyword>
<evidence type="ECO:0000256" key="4">
    <source>
        <dbReference type="ARBA" id="ARBA00018672"/>
    </source>
</evidence>
<dbReference type="EMBL" id="QUSM01000001">
    <property type="protein sequence ID" value="RGD75746.1"/>
    <property type="molecule type" value="Genomic_DNA"/>
</dbReference>
<dbReference type="SUPFAM" id="SSF47384">
    <property type="entry name" value="Homodimeric domain of signal transducing histidine kinase"/>
    <property type="match status" value="1"/>
</dbReference>
<feature type="domain" description="Response regulatory" evidence="13">
    <location>
        <begin position="1191"/>
        <end position="1312"/>
    </location>
</feature>
<keyword evidence="11" id="KW-0812">Transmembrane</keyword>
<evidence type="ECO:0000256" key="9">
    <source>
        <dbReference type="ARBA" id="ARBA00074306"/>
    </source>
</evidence>
<dbReference type="InterPro" id="IPR036890">
    <property type="entry name" value="HATPase_C_sf"/>
</dbReference>
<evidence type="ECO:0000256" key="3">
    <source>
        <dbReference type="ARBA" id="ARBA00012438"/>
    </source>
</evidence>
<keyword evidence="6" id="KW-0418">Kinase</keyword>
<comment type="function">
    <text evidence="8">May play the central regulatory role in sporulation. It may be an element of the effector pathway responsible for the activation of sporulation genes in response to nutritional stress. Spo0A may act in concert with spo0H (a sigma factor) to control the expression of some genes that are critical to the sporulation process.</text>
</comment>
<dbReference type="Proteomes" id="UP000261212">
    <property type="component" value="Unassembled WGS sequence"/>
</dbReference>
<dbReference type="SUPFAM" id="SSF55073">
    <property type="entry name" value="Nucleotide cyclase"/>
    <property type="match status" value="1"/>
</dbReference>
<dbReference type="InterPro" id="IPR029787">
    <property type="entry name" value="Nucleotide_cyclase"/>
</dbReference>
<evidence type="ECO:0000256" key="2">
    <source>
        <dbReference type="ARBA" id="ARBA00006402"/>
    </source>
</evidence>
<sequence>MMKKKRSIFNQILFPLIILIFILVFALYIALYISGTPSILNQNSVQILSQTTENRKIILENNMIQQWANLKEEIKDVNSNLDKILKNNNANLKTFLKDKSLQNELFDSSSNTLISNLRKNTVNGSFIIVADTRNKKSVPGIYLRDADPENDPVDYSDITMVRGSSTLSHKLKIPFDIPWESTFNLSSNDETFSNEFFYKPFDAAKENPELGYQNLGYWSKPFYLEGEKEANKSYQMITYSVPLIYNGQVYGIAGIDISISYLHSILPSRELDLKNSHQSGYLLVLKDENNNCKVLTASGASASQVQNINNSFSLKKENTSDNFYKLKDIKLHDSEVYGTLLDLNLYNTNTPFSSDQWALMAISTDNQLFGISNNLMRTVTIVVILCLIIGLGAIYLTSTSITKPIIRLAQTIKTSDENKLNEFPISNIEEIDELYNVISDLTHKQKESENLIIEEKSRYQAALESSTQTIFEYDALKDIVYVYYEFKNKDDENSSLEPSVTIENCQETLRNKDYIYDEDKYIIDKYIIDDLGYIHTDFRGKLGKNLEDFIWIELRGKAIYNNNNELIKIIGSMRDIDDEKKQELKEIEKQRRDPLTGLFNWNEGIKLIENEFSISEHGTILIFDLDYFENINNNLGIVIGDVILEESGHILSSVISNNDIAVRCGGDEFLLWAQDKNADEALNIAREFTDKFNSTFKDLNVQTGCSTGIYYIENTEETSVEDAINNAMKALKFAKDKKMGEVETYAALPETEKNNNIDLTNTFGDILGVNYANDISIASLIFNMFDKTNDLRKIMPVLLMKVGKYFNLDSIIMTFAEQDFYSSYIPFQWHNDNHKISEEIRHYSKEDFLKLSSKLMTKPIKYEVNNELMPLEKDFFRIEEHTSGVCYPLINDENYIGSISFNLKDETKNIEDKDNSSLYEIVKIIATNIGKSRSDSASKAKSDFLSRMSHEIRTPMNAIIGMTNIAMEENGLKNSTKEYLEKISTSSEYLLSIINDILDMSRIESGKMKLSPSNFSLTNLIDEVETLIRPQAEDKELNFNVKANVNDDVLYGDYMRINQILINLLGNAIKFTQSKGNILLCVREEDYNDKQSKVTFIVKDDGIGISSENKERVFHAFEQAEDDTSIHYGGTGLGLAICNNLVKLMGSNIELESDLGKGSTFKFTLILEKSSEDKLKKKENNNIDYDFSGKKVLLVEDNDLNIEIAKTILEMNKFIVEVAENGQIAVDKFKESAVGYYDLILMDIRMPIMDGLTATKTIRNLDKADAITVPIVAMSANAFDEDMKKSIESGMNGHISKPIDLNKLYSLLGDLLCK</sequence>
<evidence type="ECO:0000259" key="14">
    <source>
        <dbReference type="PROSITE" id="PS50113"/>
    </source>
</evidence>
<dbReference type="PROSITE" id="PS50887">
    <property type="entry name" value="GGDEF"/>
    <property type="match status" value="1"/>
</dbReference>
<dbReference type="Gene3D" id="6.10.340.10">
    <property type="match status" value="1"/>
</dbReference>
<reference evidence="16 17" key="1">
    <citation type="submission" date="2018-08" db="EMBL/GenBank/DDBJ databases">
        <title>A genome reference for cultivated species of the human gut microbiota.</title>
        <authorList>
            <person name="Zou Y."/>
            <person name="Xue W."/>
            <person name="Luo G."/>
        </authorList>
    </citation>
    <scope>NUCLEOTIDE SEQUENCE [LARGE SCALE GENOMIC DNA]</scope>
    <source>
        <strain evidence="16 17">AM25-6</strain>
    </source>
</reference>
<evidence type="ECO:0000313" key="16">
    <source>
        <dbReference type="EMBL" id="RGD75746.1"/>
    </source>
</evidence>
<comment type="catalytic activity">
    <reaction evidence="1">
        <text>ATP + protein L-histidine = ADP + protein N-phospho-L-histidine.</text>
        <dbReference type="EC" id="2.7.13.3"/>
    </reaction>
</comment>
<dbReference type="SMART" id="SM00387">
    <property type="entry name" value="HATPase_c"/>
    <property type="match status" value="1"/>
</dbReference>
<comment type="similarity">
    <text evidence="2">In the N-terminal section; belongs to the phytochrome family.</text>
</comment>
<evidence type="ECO:0000259" key="13">
    <source>
        <dbReference type="PROSITE" id="PS50110"/>
    </source>
</evidence>
<evidence type="ECO:0000256" key="10">
    <source>
        <dbReference type="PROSITE-ProRule" id="PRU00169"/>
    </source>
</evidence>
<dbReference type="SMART" id="SM00448">
    <property type="entry name" value="REC"/>
    <property type="match status" value="1"/>
</dbReference>
<dbReference type="SMART" id="SM00388">
    <property type="entry name" value="HisKA"/>
    <property type="match status" value="1"/>
</dbReference>
<dbReference type="PROSITE" id="PS50109">
    <property type="entry name" value="HIS_KIN"/>
    <property type="match status" value="1"/>
</dbReference>
<dbReference type="SMART" id="SM00267">
    <property type="entry name" value="GGDEF"/>
    <property type="match status" value="1"/>
</dbReference>
<dbReference type="InterPro" id="IPR000160">
    <property type="entry name" value="GGDEF_dom"/>
</dbReference>
<feature type="transmembrane region" description="Helical" evidence="11">
    <location>
        <begin position="12"/>
        <end position="33"/>
    </location>
</feature>
<dbReference type="InterPro" id="IPR043128">
    <property type="entry name" value="Rev_trsase/Diguanyl_cyclase"/>
</dbReference>
<dbReference type="Gene3D" id="3.40.50.2300">
    <property type="match status" value="1"/>
</dbReference>
<dbReference type="PANTHER" id="PTHR45339:SF1">
    <property type="entry name" value="HYBRID SIGNAL TRANSDUCTION HISTIDINE KINASE J"/>
    <property type="match status" value="1"/>
</dbReference>
<evidence type="ECO:0000256" key="8">
    <source>
        <dbReference type="ARBA" id="ARBA00024867"/>
    </source>
</evidence>
<dbReference type="PROSITE" id="PS50113">
    <property type="entry name" value="PAC"/>
    <property type="match status" value="1"/>
</dbReference>
<dbReference type="CDD" id="cd00082">
    <property type="entry name" value="HisKA"/>
    <property type="match status" value="1"/>
</dbReference>
<dbReference type="NCBIfam" id="TIGR00254">
    <property type="entry name" value="GGDEF"/>
    <property type="match status" value="1"/>
</dbReference>
<accession>A0A3E3E333</accession>
<dbReference type="InterPro" id="IPR001789">
    <property type="entry name" value="Sig_transdc_resp-reg_receiver"/>
</dbReference>
<dbReference type="CDD" id="cd01949">
    <property type="entry name" value="GGDEF"/>
    <property type="match status" value="1"/>
</dbReference>
<feature type="modified residue" description="4-aspartylphosphate" evidence="10">
    <location>
        <position position="1243"/>
    </location>
</feature>
<dbReference type="EC" id="2.7.13.3" evidence="3"/>
<dbReference type="SUPFAM" id="SSF55874">
    <property type="entry name" value="ATPase domain of HSP90 chaperone/DNA topoisomerase II/histidine kinase"/>
    <property type="match status" value="1"/>
</dbReference>
<dbReference type="Gene3D" id="3.30.450.20">
    <property type="entry name" value="PAS domain"/>
    <property type="match status" value="1"/>
</dbReference>
<dbReference type="Gene3D" id="1.10.287.130">
    <property type="match status" value="1"/>
</dbReference>
<dbReference type="CDD" id="cd17546">
    <property type="entry name" value="REC_hyHK_CKI1_RcsC-like"/>
    <property type="match status" value="1"/>
</dbReference>
<dbReference type="FunFam" id="3.30.565.10:FF:000010">
    <property type="entry name" value="Sensor histidine kinase RcsC"/>
    <property type="match status" value="1"/>
</dbReference>
<gene>
    <name evidence="16" type="ORF">DW687_00035</name>
</gene>
<dbReference type="InterPro" id="IPR036097">
    <property type="entry name" value="HisK_dim/P_sf"/>
</dbReference>
<dbReference type="Pfam" id="PF00512">
    <property type="entry name" value="HisKA"/>
    <property type="match status" value="1"/>
</dbReference>
<evidence type="ECO:0000313" key="17">
    <source>
        <dbReference type="Proteomes" id="UP000261212"/>
    </source>
</evidence>
<dbReference type="PANTHER" id="PTHR45339">
    <property type="entry name" value="HYBRID SIGNAL TRANSDUCTION HISTIDINE KINASE J"/>
    <property type="match status" value="1"/>
</dbReference>
<dbReference type="GO" id="GO:0000155">
    <property type="term" value="F:phosphorelay sensor kinase activity"/>
    <property type="evidence" value="ECO:0007669"/>
    <property type="project" value="InterPro"/>
</dbReference>
<dbReference type="InterPro" id="IPR004358">
    <property type="entry name" value="Sig_transdc_His_kin-like_C"/>
</dbReference>
<dbReference type="InterPro" id="IPR000700">
    <property type="entry name" value="PAS-assoc_C"/>
</dbReference>
<protein>
    <recommendedName>
        <fullName evidence="9">Circadian input-output histidine kinase CikA</fullName>
        <ecNumber evidence="3">2.7.13.3</ecNumber>
    </recommendedName>
    <alternativeName>
        <fullName evidence="4">Stage 0 sporulation protein A homolog</fullName>
    </alternativeName>
</protein>
<dbReference type="SUPFAM" id="SSF52172">
    <property type="entry name" value="CheY-like"/>
    <property type="match status" value="1"/>
</dbReference>
<keyword evidence="11" id="KW-0472">Membrane</keyword>
<organism evidence="16 17">
    <name type="scientific">Anaerofustis stercorihominis</name>
    <dbReference type="NCBI Taxonomy" id="214853"/>
    <lineage>
        <taxon>Bacteria</taxon>
        <taxon>Bacillati</taxon>
        <taxon>Bacillota</taxon>
        <taxon>Clostridia</taxon>
        <taxon>Eubacteriales</taxon>
        <taxon>Eubacteriaceae</taxon>
        <taxon>Anaerofustis</taxon>
    </lineage>
</organism>
<feature type="domain" description="GGDEF" evidence="15">
    <location>
        <begin position="616"/>
        <end position="747"/>
    </location>
</feature>
<evidence type="ECO:0000256" key="11">
    <source>
        <dbReference type="SAM" id="Phobius"/>
    </source>
</evidence>
<dbReference type="InterPro" id="IPR003594">
    <property type="entry name" value="HATPase_dom"/>
</dbReference>
<name>A0A3E3E333_9FIRM</name>
<evidence type="ECO:0000259" key="15">
    <source>
        <dbReference type="PROSITE" id="PS50887"/>
    </source>
</evidence>
<comment type="caution">
    <text evidence="16">The sequence shown here is derived from an EMBL/GenBank/DDBJ whole genome shotgun (WGS) entry which is preliminary data.</text>
</comment>
<dbReference type="InterPro" id="IPR003661">
    <property type="entry name" value="HisK_dim/P_dom"/>
</dbReference>
<keyword evidence="6" id="KW-0808">Transferase</keyword>
<proteinExistence type="inferred from homology"/>
<dbReference type="Gene3D" id="3.30.70.270">
    <property type="match status" value="1"/>
</dbReference>